<keyword evidence="3" id="KW-1185">Reference proteome</keyword>
<gene>
    <name evidence="2" type="ORF">PHYBOEH_002018</name>
</gene>
<feature type="region of interest" description="Disordered" evidence="1">
    <location>
        <begin position="51"/>
        <end position="100"/>
    </location>
</feature>
<proteinExistence type="predicted"/>
<comment type="caution">
    <text evidence="2">The sequence shown here is derived from an EMBL/GenBank/DDBJ whole genome shotgun (WGS) entry which is preliminary data.</text>
</comment>
<dbReference type="AlphaFoldDB" id="A0A8T1WWI9"/>
<organism evidence="2 3">
    <name type="scientific">Phytophthora boehmeriae</name>
    <dbReference type="NCBI Taxonomy" id="109152"/>
    <lineage>
        <taxon>Eukaryota</taxon>
        <taxon>Sar</taxon>
        <taxon>Stramenopiles</taxon>
        <taxon>Oomycota</taxon>
        <taxon>Peronosporomycetes</taxon>
        <taxon>Peronosporales</taxon>
        <taxon>Peronosporaceae</taxon>
        <taxon>Phytophthora</taxon>
    </lineage>
</organism>
<accession>A0A8T1WWI9</accession>
<dbReference type="OrthoDB" id="152679at2759"/>
<name>A0A8T1WWI9_9STRA</name>
<dbReference type="Proteomes" id="UP000693981">
    <property type="component" value="Unassembled WGS sequence"/>
</dbReference>
<evidence type="ECO:0000256" key="1">
    <source>
        <dbReference type="SAM" id="MobiDB-lite"/>
    </source>
</evidence>
<protein>
    <submittedName>
        <fullName evidence="2">Uncharacterized protein</fullName>
    </submittedName>
</protein>
<dbReference type="EMBL" id="JAGDFL010000148">
    <property type="protein sequence ID" value="KAG7396598.1"/>
    <property type="molecule type" value="Genomic_DNA"/>
</dbReference>
<evidence type="ECO:0000313" key="3">
    <source>
        <dbReference type="Proteomes" id="UP000693981"/>
    </source>
</evidence>
<evidence type="ECO:0000313" key="2">
    <source>
        <dbReference type="EMBL" id="KAG7396598.1"/>
    </source>
</evidence>
<sequence>MPDKHHSDFCRQVLKTPPFLTIPMATPTPVDADGLFQVTYHWTSSLKQTGAERSSLSVSCPKEPRRRTKSWTADTDGDDIGKVERANSRRPNTTRARPNAVSPTRVRFLYEDEEAKARVCGNAQRLLNIVQKDPEAVSTSAQLARKVLKYRRLMGRLDDVNVEDPDFDASAFFGIEWRRIGDSKPVSS</sequence>
<reference evidence="2" key="1">
    <citation type="submission" date="2021-02" db="EMBL/GenBank/DDBJ databases">
        <authorList>
            <person name="Palmer J.M."/>
        </authorList>
    </citation>
    <scope>NUCLEOTIDE SEQUENCE</scope>
    <source>
        <strain evidence="2">SCRP23</strain>
    </source>
</reference>